<sequence length="178" mass="20573">MIISLIGYMGSGKSHISKVLSQKLHLKLIDLDKEISLKNNLSIHEIFQKKGEIYFRKQERELLEEILATSEHCILSLGGGTPAYYNNMQLINKHTQSIFLRTSVKTLAERLLKQKQKRPLIASQNDEDLPEFIAKHLFERNVYYSQAKFTVDTDGKEPEQIADEIAAFFNPQDFRSHH</sequence>
<keyword evidence="7" id="KW-0460">Magnesium</keyword>
<evidence type="ECO:0000256" key="3">
    <source>
        <dbReference type="ARBA" id="ARBA00022741"/>
    </source>
</evidence>
<gene>
    <name evidence="7" type="primary">aroK</name>
    <name evidence="8" type="ORF">OK344_01945</name>
</gene>
<comment type="similarity">
    <text evidence="7">Belongs to the shikimate kinase family.</text>
</comment>
<comment type="subunit">
    <text evidence="7">Monomer.</text>
</comment>
<dbReference type="GO" id="GO:0016301">
    <property type="term" value="F:kinase activity"/>
    <property type="evidence" value="ECO:0007669"/>
    <property type="project" value="UniProtKB-KW"/>
</dbReference>
<dbReference type="HAMAP" id="MF_00109">
    <property type="entry name" value="Shikimate_kinase"/>
    <property type="match status" value="1"/>
</dbReference>
<feature type="binding site" evidence="7">
    <location>
        <position position="56"/>
    </location>
    <ligand>
        <name>substrate</name>
    </ligand>
</feature>
<dbReference type="EMBL" id="JAPCHZ010000001">
    <property type="protein sequence ID" value="MCW4450969.1"/>
    <property type="molecule type" value="Genomic_DNA"/>
</dbReference>
<evidence type="ECO:0000256" key="7">
    <source>
        <dbReference type="HAMAP-Rule" id="MF_00109"/>
    </source>
</evidence>
<evidence type="ECO:0000256" key="1">
    <source>
        <dbReference type="ARBA" id="ARBA00022605"/>
    </source>
</evidence>
<feature type="binding site" evidence="7">
    <location>
        <position position="14"/>
    </location>
    <ligand>
        <name>Mg(2+)</name>
        <dbReference type="ChEBI" id="CHEBI:18420"/>
    </ligand>
</feature>
<keyword evidence="5 7" id="KW-0067">ATP-binding</keyword>
<comment type="caution">
    <text evidence="8">The sequence shown here is derived from an EMBL/GenBank/DDBJ whole genome shotgun (WGS) entry which is preliminary data.</text>
</comment>
<feature type="binding site" evidence="7">
    <location>
        <position position="32"/>
    </location>
    <ligand>
        <name>substrate</name>
    </ligand>
</feature>
<dbReference type="Pfam" id="PF01202">
    <property type="entry name" value="SKI"/>
    <property type="match status" value="1"/>
</dbReference>
<keyword evidence="4 7" id="KW-0418">Kinase</keyword>
<dbReference type="InterPro" id="IPR027417">
    <property type="entry name" value="P-loop_NTPase"/>
</dbReference>
<keyword evidence="1 7" id="KW-0028">Amino-acid biosynthesis</keyword>
<comment type="pathway">
    <text evidence="7">Metabolic intermediate biosynthesis; chorismate biosynthesis; chorismate from D-erythrose 4-phosphate and phosphoenolpyruvate: step 5/7.</text>
</comment>
<dbReference type="Proteomes" id="UP001209107">
    <property type="component" value="Unassembled WGS sequence"/>
</dbReference>
<dbReference type="EC" id="2.7.1.71" evidence="7"/>
<evidence type="ECO:0000313" key="8">
    <source>
        <dbReference type="EMBL" id="MCW4450969.1"/>
    </source>
</evidence>
<feature type="binding site" evidence="7">
    <location>
        <begin position="10"/>
        <end position="15"/>
    </location>
    <ligand>
        <name>ATP</name>
        <dbReference type="ChEBI" id="CHEBI:30616"/>
    </ligand>
</feature>
<keyword evidence="7" id="KW-0963">Cytoplasm</keyword>
<dbReference type="CDD" id="cd00464">
    <property type="entry name" value="SK"/>
    <property type="match status" value="1"/>
</dbReference>
<evidence type="ECO:0000256" key="2">
    <source>
        <dbReference type="ARBA" id="ARBA00022679"/>
    </source>
</evidence>
<dbReference type="Gene3D" id="3.40.50.300">
    <property type="entry name" value="P-loop containing nucleotide triphosphate hydrolases"/>
    <property type="match status" value="1"/>
</dbReference>
<comment type="caution">
    <text evidence="7">Lacks conserved residue(s) required for the propagation of feature annotation.</text>
</comment>
<dbReference type="SUPFAM" id="SSF52540">
    <property type="entry name" value="P-loop containing nucleoside triphosphate hydrolases"/>
    <property type="match status" value="1"/>
</dbReference>
<dbReference type="InterPro" id="IPR000623">
    <property type="entry name" value="Shikimate_kinase/TSH1"/>
</dbReference>
<keyword evidence="3 7" id="KW-0547">Nucleotide-binding</keyword>
<evidence type="ECO:0000313" key="9">
    <source>
        <dbReference type="Proteomes" id="UP001209107"/>
    </source>
</evidence>
<dbReference type="PRINTS" id="PR01100">
    <property type="entry name" value="SHIKIMTKNASE"/>
</dbReference>
<dbReference type="PANTHER" id="PTHR21087">
    <property type="entry name" value="SHIKIMATE KINASE"/>
    <property type="match status" value="1"/>
</dbReference>
<keyword evidence="7" id="KW-0479">Metal-binding</keyword>
<evidence type="ECO:0000256" key="5">
    <source>
        <dbReference type="ARBA" id="ARBA00022840"/>
    </source>
</evidence>
<organism evidence="8 9">
    <name type="scientific">Kaistella yananensis</name>
    <dbReference type="NCBI Taxonomy" id="2989820"/>
    <lineage>
        <taxon>Bacteria</taxon>
        <taxon>Pseudomonadati</taxon>
        <taxon>Bacteroidota</taxon>
        <taxon>Flavobacteriia</taxon>
        <taxon>Flavobacteriales</taxon>
        <taxon>Weeksellaceae</taxon>
        <taxon>Chryseobacterium group</taxon>
        <taxon>Kaistella</taxon>
    </lineage>
</organism>
<feature type="binding site" evidence="7">
    <location>
        <position position="118"/>
    </location>
    <ligand>
        <name>ATP</name>
        <dbReference type="ChEBI" id="CHEBI:30616"/>
    </ligand>
</feature>
<keyword evidence="6 7" id="KW-0057">Aromatic amino acid biosynthesis</keyword>
<keyword evidence="9" id="KW-1185">Reference proteome</keyword>
<dbReference type="InterPro" id="IPR031322">
    <property type="entry name" value="Shikimate/glucono_kinase"/>
</dbReference>
<feature type="binding site" evidence="7">
    <location>
        <position position="79"/>
    </location>
    <ligand>
        <name>substrate</name>
    </ligand>
</feature>
<comment type="function">
    <text evidence="7">Catalyzes the specific phosphorylation of the 3-hydroxyl group of shikimic acid using ATP as a cosubstrate.</text>
</comment>
<evidence type="ECO:0000256" key="4">
    <source>
        <dbReference type="ARBA" id="ARBA00022777"/>
    </source>
</evidence>
<evidence type="ECO:0000256" key="6">
    <source>
        <dbReference type="ARBA" id="ARBA00023141"/>
    </source>
</evidence>
<proteinExistence type="inferred from homology"/>
<comment type="cofactor">
    <cofactor evidence="7">
        <name>Mg(2+)</name>
        <dbReference type="ChEBI" id="CHEBI:18420"/>
    </cofactor>
    <text evidence="7">Binds 1 Mg(2+) ion per subunit.</text>
</comment>
<name>A0ABT3JJN5_9FLAO</name>
<dbReference type="PANTHER" id="PTHR21087:SF16">
    <property type="entry name" value="SHIKIMATE KINASE 1, CHLOROPLASTIC"/>
    <property type="match status" value="1"/>
</dbReference>
<reference evidence="8 9" key="1">
    <citation type="submission" date="2022-10" db="EMBL/GenBank/DDBJ databases">
        <title>Kaistella sp. BT-6-1-3.</title>
        <authorList>
            <person name="Ai J."/>
            <person name="Deng Z."/>
        </authorList>
    </citation>
    <scope>NUCLEOTIDE SEQUENCE [LARGE SCALE GENOMIC DNA]</scope>
    <source>
        <strain evidence="8 9">BT6-1-3</strain>
    </source>
</reference>
<dbReference type="RefSeq" id="WP_265143196.1">
    <property type="nucleotide sequence ID" value="NZ_JAPCHZ010000001.1"/>
</dbReference>
<keyword evidence="2 7" id="KW-0808">Transferase</keyword>
<feature type="binding site" evidence="7">
    <location>
        <position position="140"/>
    </location>
    <ligand>
        <name>substrate</name>
    </ligand>
</feature>
<protein>
    <recommendedName>
        <fullName evidence="7">Shikimate kinase</fullName>
        <shortName evidence="7">SK</shortName>
        <ecNumber evidence="7">2.7.1.71</ecNumber>
    </recommendedName>
</protein>
<comment type="catalytic activity">
    <reaction evidence="7">
        <text>shikimate + ATP = 3-phosphoshikimate + ADP + H(+)</text>
        <dbReference type="Rhea" id="RHEA:13121"/>
        <dbReference type="ChEBI" id="CHEBI:15378"/>
        <dbReference type="ChEBI" id="CHEBI:30616"/>
        <dbReference type="ChEBI" id="CHEBI:36208"/>
        <dbReference type="ChEBI" id="CHEBI:145989"/>
        <dbReference type="ChEBI" id="CHEBI:456216"/>
        <dbReference type="EC" id="2.7.1.71"/>
    </reaction>
</comment>
<comment type="subcellular location">
    <subcellularLocation>
        <location evidence="7">Cytoplasm</location>
    </subcellularLocation>
</comment>
<accession>A0ABT3JJN5</accession>